<organism evidence="4 5">
    <name type="scientific">Marinobacter halodurans</name>
    <dbReference type="NCBI Taxonomy" id="2528979"/>
    <lineage>
        <taxon>Bacteria</taxon>
        <taxon>Pseudomonadati</taxon>
        <taxon>Pseudomonadota</taxon>
        <taxon>Gammaproteobacteria</taxon>
        <taxon>Pseudomonadales</taxon>
        <taxon>Marinobacteraceae</taxon>
        <taxon>Marinobacter</taxon>
    </lineage>
</organism>
<accession>A0ABY1ZTW3</accession>
<dbReference type="SUPFAM" id="SSF55073">
    <property type="entry name" value="Nucleotide cyclase"/>
    <property type="match status" value="1"/>
</dbReference>
<dbReference type="SMART" id="SM00267">
    <property type="entry name" value="GGDEF"/>
    <property type="match status" value="1"/>
</dbReference>
<dbReference type="Proteomes" id="UP000313645">
    <property type="component" value="Unassembled WGS sequence"/>
</dbReference>
<reference evidence="4 5" key="1">
    <citation type="submission" date="2019-02" db="EMBL/GenBank/DDBJ databases">
        <title>Marinobacter halodurans sp. nov., a marine bacterium isolated from sea tidal flat.</title>
        <authorList>
            <person name="Yoo Y."/>
            <person name="Lee D.W."/>
            <person name="Kim B.S."/>
            <person name="Kim J.-J."/>
        </authorList>
    </citation>
    <scope>NUCLEOTIDE SEQUENCE [LARGE SCALE GENOMIC DNA]</scope>
    <source>
        <strain evidence="4 5">YJ-S3-2</strain>
    </source>
</reference>
<comment type="caution">
    <text evidence="4">The sequence shown here is derived from an EMBL/GenBank/DDBJ whole genome shotgun (WGS) entry which is preliminary data.</text>
</comment>
<dbReference type="InterPro" id="IPR029787">
    <property type="entry name" value="Nucleotide_cyclase"/>
</dbReference>
<evidence type="ECO:0000313" key="5">
    <source>
        <dbReference type="Proteomes" id="UP000313645"/>
    </source>
</evidence>
<evidence type="ECO:0000259" key="3">
    <source>
        <dbReference type="PROSITE" id="PS50887"/>
    </source>
</evidence>
<dbReference type="NCBIfam" id="TIGR00254">
    <property type="entry name" value="GGDEF"/>
    <property type="match status" value="1"/>
</dbReference>
<dbReference type="EMBL" id="SJDL01000002">
    <property type="protein sequence ID" value="TBW59034.1"/>
    <property type="molecule type" value="Genomic_DNA"/>
</dbReference>
<evidence type="ECO:0000256" key="1">
    <source>
        <dbReference type="ARBA" id="ARBA00012528"/>
    </source>
</evidence>
<name>A0ABY1ZTW3_9GAMM</name>
<gene>
    <name evidence="4" type="ORF">EZI54_01590</name>
</gene>
<dbReference type="RefSeq" id="WP_131478367.1">
    <property type="nucleotide sequence ID" value="NZ_SJDL01000002.1"/>
</dbReference>
<dbReference type="PANTHER" id="PTHR45138">
    <property type="entry name" value="REGULATORY COMPONENTS OF SENSORY TRANSDUCTION SYSTEM"/>
    <property type="match status" value="1"/>
</dbReference>
<dbReference type="InterPro" id="IPR000160">
    <property type="entry name" value="GGDEF_dom"/>
</dbReference>
<sequence length="367" mass="40585">MPSNPTSLTSPGPERAQALADLERLSLQWQRDDDIFTRLCRRMTTTLDLQELMAIFAEELASVVPFDRLSYQHTVEDQPVDIQIGQGGNHRCEYGLNLGGEHFGVLTLYRRLRFAKQEQTVIEQMLGTAINSIRNACRYDAMWRASLTDVVTGIPNKRAFEDALEREVSLGNRHGDLCGLILCDLDRFKSVNDRYGHMTGDRILRATALAIQGATRSTDTVYRIGGEEFGIILPHIGDRECILVADRIRNAITQIRLDSDSGPVSVTASAGFGIQARGESAAAWFKRADEALYRAKADGRDCTRQAEPAQNTDIAFIDARRRNDCPHIAHGSGAQELRTTYALFRPTACGDSSVCGPDASPPFLQPA</sequence>
<dbReference type="PROSITE" id="PS50887">
    <property type="entry name" value="GGDEF"/>
    <property type="match status" value="1"/>
</dbReference>
<proteinExistence type="predicted"/>
<dbReference type="PANTHER" id="PTHR45138:SF9">
    <property type="entry name" value="DIGUANYLATE CYCLASE DGCM-RELATED"/>
    <property type="match status" value="1"/>
</dbReference>
<dbReference type="CDD" id="cd01949">
    <property type="entry name" value="GGDEF"/>
    <property type="match status" value="1"/>
</dbReference>
<dbReference type="InterPro" id="IPR050469">
    <property type="entry name" value="Diguanylate_Cyclase"/>
</dbReference>
<evidence type="ECO:0000313" key="4">
    <source>
        <dbReference type="EMBL" id="TBW59034.1"/>
    </source>
</evidence>
<dbReference type="SUPFAM" id="SSF55781">
    <property type="entry name" value="GAF domain-like"/>
    <property type="match status" value="1"/>
</dbReference>
<keyword evidence="5" id="KW-1185">Reference proteome</keyword>
<evidence type="ECO:0000256" key="2">
    <source>
        <dbReference type="ARBA" id="ARBA00034247"/>
    </source>
</evidence>
<comment type="catalytic activity">
    <reaction evidence="2">
        <text>2 GTP = 3',3'-c-di-GMP + 2 diphosphate</text>
        <dbReference type="Rhea" id="RHEA:24898"/>
        <dbReference type="ChEBI" id="CHEBI:33019"/>
        <dbReference type="ChEBI" id="CHEBI:37565"/>
        <dbReference type="ChEBI" id="CHEBI:58805"/>
        <dbReference type="EC" id="2.7.7.65"/>
    </reaction>
</comment>
<dbReference type="Pfam" id="PF00990">
    <property type="entry name" value="GGDEF"/>
    <property type="match status" value="1"/>
</dbReference>
<dbReference type="Gene3D" id="3.30.70.270">
    <property type="match status" value="1"/>
</dbReference>
<dbReference type="EC" id="2.7.7.65" evidence="1"/>
<dbReference type="InterPro" id="IPR043128">
    <property type="entry name" value="Rev_trsase/Diguanyl_cyclase"/>
</dbReference>
<feature type="domain" description="GGDEF" evidence="3">
    <location>
        <begin position="176"/>
        <end position="308"/>
    </location>
</feature>
<protein>
    <recommendedName>
        <fullName evidence="1">diguanylate cyclase</fullName>
        <ecNumber evidence="1">2.7.7.65</ecNumber>
    </recommendedName>
</protein>